<evidence type="ECO:0000313" key="2">
    <source>
        <dbReference type="Proteomes" id="UP001177260"/>
    </source>
</evidence>
<sequence>MEKDELNPNARSSTKGDEMSNPGTSTAVSPDVETTPGLSTPAELIPERPLHRQKTPEPGETTIVEEEVNAGFTEGTVGHYMVVIGGFCGMFASFGWRAGSGFFQGYYQQDQLRDYSPSTIAWINSVGFFLMYFGACIVGPITQRTGLQPLLLIGSAMHIAGLLGASWCTKFYQLFLTQGVISSLGASAVFFISVQTMGRWFERQQALAIGIAASGVSVGGIVFPLMIQRLIPIIGFGWTMRCAVLVLLVLTTISNLTLRSPPEALKARRRMRMAMHQDESRRAGLWDRRLLLTIVGTTLFANGYFVVLTFLTTVARLRGWKNDVDSLVVLNGASFFGRIIPGMIADRVGSFNTMCVLGVLSTVLILGLWLPDSGFGGAVVFSVTFGFTSASTVSLGPAMLFQMSDLRTITRNLAVLYLVQSFAGLTSSPIGGALLDVGHKGALYLQLFCGLMTGIGTLMTLLARHWLTKGALWTKI</sequence>
<dbReference type="Proteomes" id="UP001177260">
    <property type="component" value="Unassembled WGS sequence"/>
</dbReference>
<protein>
    <submittedName>
        <fullName evidence="1">Uncharacterized protein</fullName>
    </submittedName>
</protein>
<organism evidence="1 2">
    <name type="scientific">Aspergillus melleus</name>
    <dbReference type="NCBI Taxonomy" id="138277"/>
    <lineage>
        <taxon>Eukaryota</taxon>
        <taxon>Fungi</taxon>
        <taxon>Dikarya</taxon>
        <taxon>Ascomycota</taxon>
        <taxon>Pezizomycotina</taxon>
        <taxon>Eurotiomycetes</taxon>
        <taxon>Eurotiomycetidae</taxon>
        <taxon>Eurotiales</taxon>
        <taxon>Aspergillaceae</taxon>
        <taxon>Aspergillus</taxon>
        <taxon>Aspergillus subgen. Circumdati</taxon>
    </lineage>
</organism>
<name>A0ACC3B2Y1_9EURO</name>
<dbReference type="EMBL" id="JAOPJF010000029">
    <property type="protein sequence ID" value="KAK1144711.1"/>
    <property type="molecule type" value="Genomic_DNA"/>
</dbReference>
<gene>
    <name evidence="1" type="ORF">N8T08_005015</name>
</gene>
<reference evidence="1 2" key="1">
    <citation type="journal article" date="2023" name="ACS Omega">
        <title>Identification of the Neoaspergillic Acid Biosynthesis Gene Cluster by Establishing an In Vitro CRISPR-Ribonucleoprotein Genetic System in Aspergillus melleus.</title>
        <authorList>
            <person name="Yuan B."/>
            <person name="Grau M.F."/>
            <person name="Murata R.M."/>
            <person name="Torok T."/>
            <person name="Venkateswaran K."/>
            <person name="Stajich J.E."/>
            <person name="Wang C.C.C."/>
        </authorList>
    </citation>
    <scope>NUCLEOTIDE SEQUENCE [LARGE SCALE GENOMIC DNA]</scope>
    <source>
        <strain evidence="1 2">IMV 1140</strain>
    </source>
</reference>
<accession>A0ACC3B2Y1</accession>
<proteinExistence type="predicted"/>
<keyword evidence="2" id="KW-1185">Reference proteome</keyword>
<comment type="caution">
    <text evidence="1">The sequence shown here is derived from an EMBL/GenBank/DDBJ whole genome shotgun (WGS) entry which is preliminary data.</text>
</comment>
<evidence type="ECO:0000313" key="1">
    <source>
        <dbReference type="EMBL" id="KAK1144711.1"/>
    </source>
</evidence>